<dbReference type="EMBL" id="RPOK01000004">
    <property type="protein sequence ID" value="RPJ66068.1"/>
    <property type="molecule type" value="Genomic_DNA"/>
</dbReference>
<protein>
    <submittedName>
        <fullName evidence="2">Uncharacterized protein</fullName>
    </submittedName>
</protein>
<keyword evidence="1" id="KW-1133">Transmembrane helix</keyword>
<evidence type="ECO:0000313" key="2">
    <source>
        <dbReference type="EMBL" id="RPJ66068.1"/>
    </source>
</evidence>
<dbReference type="RefSeq" id="WP_124028698.1">
    <property type="nucleotide sequence ID" value="NZ_JBHRSN010000007.1"/>
</dbReference>
<comment type="caution">
    <text evidence="2">The sequence shown here is derived from an EMBL/GenBank/DDBJ whole genome shotgun (WGS) entry which is preliminary data.</text>
</comment>
<organism evidence="2 3">
    <name type="scientific">Alteromonas sediminis</name>
    <dbReference type="NCBI Taxonomy" id="2259342"/>
    <lineage>
        <taxon>Bacteria</taxon>
        <taxon>Pseudomonadati</taxon>
        <taxon>Pseudomonadota</taxon>
        <taxon>Gammaproteobacteria</taxon>
        <taxon>Alteromonadales</taxon>
        <taxon>Alteromonadaceae</taxon>
        <taxon>Alteromonas/Salinimonas group</taxon>
        <taxon>Alteromonas</taxon>
    </lineage>
</organism>
<reference evidence="2 3" key="1">
    <citation type="submission" date="2018-11" db="EMBL/GenBank/DDBJ databases">
        <authorList>
            <person name="Ye M.-Q."/>
            <person name="Du Z.-J."/>
        </authorList>
    </citation>
    <scope>NUCLEOTIDE SEQUENCE [LARGE SCALE GENOMIC DNA]</scope>
    <source>
        <strain evidence="2 3">U0105</strain>
    </source>
</reference>
<dbReference type="Proteomes" id="UP000275281">
    <property type="component" value="Unassembled WGS sequence"/>
</dbReference>
<gene>
    <name evidence="2" type="ORF">DRW07_14810</name>
</gene>
<name>A0A3N5Z9Q4_9ALTE</name>
<dbReference type="AlphaFoldDB" id="A0A3N5Z9Q4"/>
<keyword evidence="1" id="KW-0812">Transmembrane</keyword>
<dbReference type="OrthoDB" id="6331852at2"/>
<proteinExistence type="predicted"/>
<accession>A0A3N5Z9Q4</accession>
<evidence type="ECO:0000256" key="1">
    <source>
        <dbReference type="SAM" id="Phobius"/>
    </source>
</evidence>
<evidence type="ECO:0000313" key="3">
    <source>
        <dbReference type="Proteomes" id="UP000275281"/>
    </source>
</evidence>
<keyword evidence="1" id="KW-0472">Membrane</keyword>
<sequence>MQPDFSKYDLEELEECLRSIDHSKYPERVSIIQERLDSLYAEEQERINNIPEQEREKMDRGGRIGGILTLVIGAILCSLYLYFGKIPTRSGDGLLREENPIMFYIFVGVIGWLFVCSAFSVWKKRFKKYRA</sequence>
<feature type="transmembrane region" description="Helical" evidence="1">
    <location>
        <begin position="64"/>
        <end position="83"/>
    </location>
</feature>
<keyword evidence="3" id="KW-1185">Reference proteome</keyword>
<feature type="transmembrane region" description="Helical" evidence="1">
    <location>
        <begin position="103"/>
        <end position="122"/>
    </location>
</feature>